<dbReference type="EMBL" id="CP016778">
    <property type="protein sequence ID" value="ASY23140.1"/>
    <property type="molecule type" value="Genomic_DNA"/>
</dbReference>
<dbReference type="SUPFAM" id="SSF53448">
    <property type="entry name" value="Nucleotide-diphospho-sugar transferases"/>
    <property type="match status" value="1"/>
</dbReference>
<reference evidence="2 3" key="1">
    <citation type="submission" date="2016-07" db="EMBL/GenBank/DDBJ databases">
        <title>High microdiversification within the ubiquitous acI lineage of Actinobacteria.</title>
        <authorList>
            <person name="Neuenschwander S.M."/>
            <person name="Salcher M."/>
            <person name="Ghai R."/>
            <person name="Pernthaler J."/>
        </authorList>
    </citation>
    <scope>NUCLEOTIDE SEQUENCE [LARGE SCALE GENOMIC DNA]</scope>
    <source>
        <strain evidence="2">MMS-IIB-76</strain>
    </source>
</reference>
<dbReference type="InterPro" id="IPR029044">
    <property type="entry name" value="Nucleotide-diphossugar_trans"/>
</dbReference>
<dbReference type="InterPro" id="IPR050834">
    <property type="entry name" value="Glycosyltransf_2"/>
</dbReference>
<gene>
    <name evidence="2" type="ORF">A1sIIB76_06360</name>
</gene>
<dbReference type="CDD" id="cd00761">
    <property type="entry name" value="Glyco_tranf_GTA_type"/>
    <property type="match status" value="1"/>
</dbReference>
<protein>
    <submittedName>
        <fullName evidence="2">Glycosyltransferase</fullName>
    </submittedName>
</protein>
<organism evidence="2 3">
    <name type="scientific">Candidatus Planktophila versatilis</name>
    <dbReference type="NCBI Taxonomy" id="1884905"/>
    <lineage>
        <taxon>Bacteria</taxon>
        <taxon>Bacillati</taxon>
        <taxon>Actinomycetota</taxon>
        <taxon>Actinomycetes</taxon>
        <taxon>Candidatus Nanopelagicales</taxon>
        <taxon>Candidatus Nanopelagicaceae</taxon>
        <taxon>Candidatus Planktophila</taxon>
    </lineage>
</organism>
<accession>A0AAD0E6R4</accession>
<dbReference type="PANTHER" id="PTHR43685">
    <property type="entry name" value="GLYCOSYLTRANSFERASE"/>
    <property type="match status" value="1"/>
</dbReference>
<dbReference type="AlphaFoldDB" id="A0AAD0E6R4"/>
<dbReference type="Pfam" id="PF00535">
    <property type="entry name" value="Glycos_transf_2"/>
    <property type="match status" value="1"/>
</dbReference>
<name>A0AAD0E6R4_9ACTN</name>
<proteinExistence type="predicted"/>
<sequence length="485" mass="55824">MAVVIACKDGQEKLDLVLASLTSQSYPSRLFNVYVIDDGSSTPITIPSISPKKTRLLKYKNSPSHWGKTAATNHFAAGLKEDVLWFIDADMVFEPDHLAHHMKWHHEANDFAVLGWKRFVDHWDYTPAMLFESLRKGGFHQLHSQSWSKELWEERVNRTQDLVNPALEGYRTFVGATFSIMNSQWKKLGGYNRELITGEDTELGWRIFTNGLRTVPEREAHSWHLGFSTVEKNKESIHRHNDPALAQFIPEMHSVRARYEFDWKVPTYQVFVDSRNLTLRDLLLRRQELLAVNGTSAHFTLMGPWKLLRSRYSPTADKFADLREIHSWLKADESYTFVEIDSEINMTIDSVVELIEPSATPHYIFIEGSSKVDLKHLVDLQITQGHGLVGVVDKEDNRAFVIFAPALSRALTSGGDVYENISAQWGLNWMTDEKFLQLNAGRKSRIKRFNRFLKREGKKINSPAQLFIFIQKLGKLILRKVLRNG</sequence>
<evidence type="ECO:0000259" key="1">
    <source>
        <dbReference type="Pfam" id="PF00535"/>
    </source>
</evidence>
<dbReference type="InterPro" id="IPR001173">
    <property type="entry name" value="Glyco_trans_2-like"/>
</dbReference>
<dbReference type="Proteomes" id="UP000217194">
    <property type="component" value="Chromosome"/>
</dbReference>
<dbReference type="PANTHER" id="PTHR43685:SF3">
    <property type="entry name" value="SLR2126 PROTEIN"/>
    <property type="match status" value="1"/>
</dbReference>
<evidence type="ECO:0000313" key="2">
    <source>
        <dbReference type="EMBL" id="ASY23140.1"/>
    </source>
</evidence>
<feature type="domain" description="Glycosyltransferase 2-like" evidence="1">
    <location>
        <begin position="3"/>
        <end position="130"/>
    </location>
</feature>
<dbReference type="Gene3D" id="3.90.550.10">
    <property type="entry name" value="Spore Coat Polysaccharide Biosynthesis Protein SpsA, Chain A"/>
    <property type="match status" value="1"/>
</dbReference>
<evidence type="ECO:0000313" key="3">
    <source>
        <dbReference type="Proteomes" id="UP000217194"/>
    </source>
</evidence>